<keyword evidence="3" id="KW-0274">FAD</keyword>
<name>A0AAN6VMF0_9PEZI</name>
<dbReference type="InterPro" id="IPR002938">
    <property type="entry name" value="FAD-bd"/>
</dbReference>
<dbReference type="GO" id="GO:0071949">
    <property type="term" value="F:FAD binding"/>
    <property type="evidence" value="ECO:0007669"/>
    <property type="project" value="InterPro"/>
</dbReference>
<feature type="domain" description="FAD-binding" evidence="5">
    <location>
        <begin position="140"/>
        <end position="343"/>
    </location>
</feature>
<dbReference type="Proteomes" id="UP001302745">
    <property type="component" value="Unassembled WGS sequence"/>
</dbReference>
<accession>A0AAN6VMF0</accession>
<dbReference type="Pfam" id="PF01494">
    <property type="entry name" value="FAD_binding_3"/>
    <property type="match status" value="1"/>
</dbReference>
<dbReference type="PANTHER" id="PTHR46720:SF3">
    <property type="entry name" value="FAD-BINDING DOMAIN-CONTAINING PROTEIN-RELATED"/>
    <property type="match status" value="1"/>
</dbReference>
<dbReference type="GO" id="GO:0044550">
    <property type="term" value="P:secondary metabolite biosynthetic process"/>
    <property type="evidence" value="ECO:0007669"/>
    <property type="project" value="TreeGrafter"/>
</dbReference>
<keyword evidence="7" id="KW-1185">Reference proteome</keyword>
<evidence type="ECO:0000256" key="4">
    <source>
        <dbReference type="ARBA" id="ARBA00023002"/>
    </source>
</evidence>
<reference evidence="6" key="1">
    <citation type="journal article" date="2023" name="Mol. Phylogenet. Evol.">
        <title>Genome-scale phylogeny and comparative genomics of the fungal order Sordariales.</title>
        <authorList>
            <person name="Hensen N."/>
            <person name="Bonometti L."/>
            <person name="Westerberg I."/>
            <person name="Brannstrom I.O."/>
            <person name="Guillou S."/>
            <person name="Cros-Aarteil S."/>
            <person name="Calhoun S."/>
            <person name="Haridas S."/>
            <person name="Kuo A."/>
            <person name="Mondo S."/>
            <person name="Pangilinan J."/>
            <person name="Riley R."/>
            <person name="LaButti K."/>
            <person name="Andreopoulos B."/>
            <person name="Lipzen A."/>
            <person name="Chen C."/>
            <person name="Yan M."/>
            <person name="Daum C."/>
            <person name="Ng V."/>
            <person name="Clum A."/>
            <person name="Steindorff A."/>
            <person name="Ohm R.A."/>
            <person name="Martin F."/>
            <person name="Silar P."/>
            <person name="Natvig D.O."/>
            <person name="Lalanne C."/>
            <person name="Gautier V."/>
            <person name="Ament-Velasquez S.L."/>
            <person name="Kruys A."/>
            <person name="Hutchinson M.I."/>
            <person name="Powell A.J."/>
            <person name="Barry K."/>
            <person name="Miller A.N."/>
            <person name="Grigoriev I.V."/>
            <person name="Debuchy R."/>
            <person name="Gladieux P."/>
            <person name="Hiltunen Thoren M."/>
            <person name="Johannesson H."/>
        </authorList>
    </citation>
    <scope>NUCLEOTIDE SEQUENCE</scope>
    <source>
        <strain evidence="6">CBS 538.74</strain>
    </source>
</reference>
<proteinExistence type="inferred from homology"/>
<keyword evidence="4" id="KW-0560">Oxidoreductase</keyword>
<dbReference type="AlphaFoldDB" id="A0AAN6VMF0"/>
<dbReference type="SUPFAM" id="SSF54373">
    <property type="entry name" value="FAD-linked reductases, C-terminal domain"/>
    <property type="match status" value="1"/>
</dbReference>
<evidence type="ECO:0000256" key="2">
    <source>
        <dbReference type="ARBA" id="ARBA00022630"/>
    </source>
</evidence>
<evidence type="ECO:0000313" key="6">
    <source>
        <dbReference type="EMBL" id="KAK4153461.1"/>
    </source>
</evidence>
<dbReference type="GO" id="GO:0016491">
    <property type="term" value="F:oxidoreductase activity"/>
    <property type="evidence" value="ECO:0007669"/>
    <property type="project" value="UniProtKB-KW"/>
</dbReference>
<dbReference type="InterPro" id="IPR051104">
    <property type="entry name" value="FAD_monoxygenase"/>
</dbReference>
<dbReference type="InterPro" id="IPR036188">
    <property type="entry name" value="FAD/NAD-bd_sf"/>
</dbReference>
<evidence type="ECO:0000256" key="3">
    <source>
        <dbReference type="ARBA" id="ARBA00022827"/>
    </source>
</evidence>
<comment type="caution">
    <text evidence="6">The sequence shown here is derived from an EMBL/GenBank/DDBJ whole genome shotgun (WGS) entry which is preliminary data.</text>
</comment>
<organism evidence="6 7">
    <name type="scientific">Chaetomidium leptoderma</name>
    <dbReference type="NCBI Taxonomy" id="669021"/>
    <lineage>
        <taxon>Eukaryota</taxon>
        <taxon>Fungi</taxon>
        <taxon>Dikarya</taxon>
        <taxon>Ascomycota</taxon>
        <taxon>Pezizomycotina</taxon>
        <taxon>Sordariomycetes</taxon>
        <taxon>Sordariomycetidae</taxon>
        <taxon>Sordariales</taxon>
        <taxon>Chaetomiaceae</taxon>
        <taxon>Chaetomidium</taxon>
    </lineage>
</organism>
<protein>
    <recommendedName>
        <fullName evidence="5">FAD-binding domain-containing protein</fullName>
    </recommendedName>
</protein>
<keyword evidence="2" id="KW-0285">Flavoprotein</keyword>
<gene>
    <name evidence="6" type="ORF">C8A00DRAFT_43640</name>
</gene>
<dbReference type="Gene3D" id="3.50.50.60">
    <property type="entry name" value="FAD/NAD(P)-binding domain"/>
    <property type="match status" value="1"/>
</dbReference>
<dbReference type="PRINTS" id="PR00420">
    <property type="entry name" value="RNGMNOXGNASE"/>
</dbReference>
<evidence type="ECO:0000313" key="7">
    <source>
        <dbReference type="Proteomes" id="UP001302745"/>
    </source>
</evidence>
<dbReference type="EMBL" id="MU856940">
    <property type="protein sequence ID" value="KAK4153461.1"/>
    <property type="molecule type" value="Genomic_DNA"/>
</dbReference>
<sequence length="436" mass="47238">MPPPRPNLAIIGAGITGTTLSIALTARSIPHTVYEQSPSATELGAGLGFGPNAARAMKIIDPALWETFMRVSTRRDLPRLGGDPEKEAMWIEFLDGTLSSSSTDARAAFGVVAGFGEGHGAVHRAKWLEVLMGMVPEGVVRFGKRLEGIVDGERGGVVLTFEDGITAEADAVVGCDGVKSKVREIMVGGRESEGARCGYSGKYAYRCMIPMDKAVEEIGRERAGVSSLWMGHGRHVLTFPVGKPGPDQLLNLVAFVTDSNESWPSKDARSLALPATREDALQDFEQGGFGKSWALFDLADAPLKSFYSGRILVIGDAAHASTPHHGSGAGFCMEDVAVLSSLLEDPNKPDTARDLEAVFAAFDGNRRERDQWLVESSRRAADLYEWRLPNTGKENFEGMKKDIEDRQAICWGIDLDKAIREAKADLRQRTSQATKM</sequence>
<dbReference type="SUPFAM" id="SSF51905">
    <property type="entry name" value="FAD/NAD(P)-binding domain"/>
    <property type="match status" value="1"/>
</dbReference>
<evidence type="ECO:0000256" key="1">
    <source>
        <dbReference type="ARBA" id="ARBA00007992"/>
    </source>
</evidence>
<comment type="similarity">
    <text evidence="1">Belongs to the paxM FAD-dependent monooxygenase family.</text>
</comment>
<evidence type="ECO:0000259" key="5">
    <source>
        <dbReference type="Pfam" id="PF01494"/>
    </source>
</evidence>
<reference evidence="6" key="2">
    <citation type="submission" date="2023-05" db="EMBL/GenBank/DDBJ databases">
        <authorList>
            <consortium name="Lawrence Berkeley National Laboratory"/>
            <person name="Steindorff A."/>
            <person name="Hensen N."/>
            <person name="Bonometti L."/>
            <person name="Westerberg I."/>
            <person name="Brannstrom I.O."/>
            <person name="Guillou S."/>
            <person name="Cros-Aarteil S."/>
            <person name="Calhoun S."/>
            <person name="Haridas S."/>
            <person name="Kuo A."/>
            <person name="Mondo S."/>
            <person name="Pangilinan J."/>
            <person name="Riley R."/>
            <person name="Labutti K."/>
            <person name="Andreopoulos B."/>
            <person name="Lipzen A."/>
            <person name="Chen C."/>
            <person name="Yanf M."/>
            <person name="Daum C."/>
            <person name="Ng V."/>
            <person name="Clum A."/>
            <person name="Ohm R."/>
            <person name="Martin F."/>
            <person name="Silar P."/>
            <person name="Natvig D."/>
            <person name="Lalanne C."/>
            <person name="Gautier V."/>
            <person name="Ament-Velasquez S.L."/>
            <person name="Kruys A."/>
            <person name="Hutchinson M.I."/>
            <person name="Powell A.J."/>
            <person name="Barry K."/>
            <person name="Miller A.N."/>
            <person name="Grigoriev I.V."/>
            <person name="Debuchy R."/>
            <person name="Gladieux P."/>
            <person name="Thoren M.H."/>
            <person name="Johannesson H."/>
        </authorList>
    </citation>
    <scope>NUCLEOTIDE SEQUENCE</scope>
    <source>
        <strain evidence="6">CBS 538.74</strain>
    </source>
</reference>
<dbReference type="PANTHER" id="PTHR46720">
    <property type="entry name" value="HYDROXYLASE, PUTATIVE (AFU_ORTHOLOGUE AFUA_3G01460)-RELATED"/>
    <property type="match status" value="1"/>
</dbReference>